<dbReference type="InterPro" id="IPR001882">
    <property type="entry name" value="Biotin_BS"/>
</dbReference>
<sequence>MAEQQIRTDVTGRVWKILRTPGEAVAEGETILIVEAMKMEIPVAAEAAGRLLRLLVAEEDEVAEDAVVAVVEVGA</sequence>
<feature type="domain" description="Lipoyl-binding" evidence="2">
    <location>
        <begin position="1"/>
        <end position="72"/>
    </location>
</feature>
<proteinExistence type="predicted"/>
<dbReference type="EMBL" id="BMLF01000002">
    <property type="protein sequence ID" value="GGM04925.1"/>
    <property type="molecule type" value="Genomic_DNA"/>
</dbReference>
<dbReference type="PANTHER" id="PTHR45266:SF3">
    <property type="entry name" value="OXALOACETATE DECARBOXYLASE ALPHA CHAIN"/>
    <property type="match status" value="1"/>
</dbReference>
<dbReference type="PANTHER" id="PTHR45266">
    <property type="entry name" value="OXALOACETATE DECARBOXYLASE ALPHA CHAIN"/>
    <property type="match status" value="1"/>
</dbReference>
<dbReference type="Pfam" id="PF00364">
    <property type="entry name" value="Biotin_lipoyl"/>
    <property type="match status" value="1"/>
</dbReference>
<reference evidence="3" key="1">
    <citation type="journal article" date="2014" name="Int. J. Syst. Evol. Microbiol.">
        <title>Complete genome sequence of Corynebacterium casei LMG S-19264T (=DSM 44701T), isolated from a smear-ripened cheese.</title>
        <authorList>
            <consortium name="US DOE Joint Genome Institute (JGI-PGF)"/>
            <person name="Walter F."/>
            <person name="Albersmeier A."/>
            <person name="Kalinowski J."/>
            <person name="Ruckert C."/>
        </authorList>
    </citation>
    <scope>NUCLEOTIDE SEQUENCE</scope>
    <source>
        <strain evidence="3">CGMCC 1.6293</strain>
    </source>
</reference>
<dbReference type="RefSeq" id="WP_028287341.1">
    <property type="nucleotide sequence ID" value="NZ_BMLF01000002.1"/>
</dbReference>
<reference evidence="3" key="2">
    <citation type="submission" date="2020-09" db="EMBL/GenBank/DDBJ databases">
        <authorList>
            <person name="Sun Q."/>
            <person name="Zhou Y."/>
        </authorList>
    </citation>
    <scope>NUCLEOTIDE SEQUENCE</scope>
    <source>
        <strain evidence="3">CGMCC 1.6293</strain>
    </source>
</reference>
<dbReference type="AlphaFoldDB" id="A0A917WHA5"/>
<dbReference type="InterPro" id="IPR011053">
    <property type="entry name" value="Single_hybrid_motif"/>
</dbReference>
<name>A0A917WHA5_9RHOB</name>
<dbReference type="Gene3D" id="2.40.50.100">
    <property type="match status" value="1"/>
</dbReference>
<dbReference type="CDD" id="cd06850">
    <property type="entry name" value="biotinyl_domain"/>
    <property type="match status" value="1"/>
</dbReference>
<dbReference type="Proteomes" id="UP000649829">
    <property type="component" value="Unassembled WGS sequence"/>
</dbReference>
<evidence type="ECO:0000313" key="4">
    <source>
        <dbReference type="Proteomes" id="UP000649829"/>
    </source>
</evidence>
<dbReference type="SUPFAM" id="SSF51230">
    <property type="entry name" value="Single hybrid motif"/>
    <property type="match status" value="1"/>
</dbReference>
<accession>A0A917WHA5</accession>
<evidence type="ECO:0000256" key="1">
    <source>
        <dbReference type="ARBA" id="ARBA00023267"/>
    </source>
</evidence>
<keyword evidence="4" id="KW-1185">Reference proteome</keyword>
<comment type="caution">
    <text evidence="3">The sequence shown here is derived from an EMBL/GenBank/DDBJ whole genome shotgun (WGS) entry which is preliminary data.</text>
</comment>
<dbReference type="PROSITE" id="PS00188">
    <property type="entry name" value="BIOTIN"/>
    <property type="match status" value="1"/>
</dbReference>
<dbReference type="PROSITE" id="PS50968">
    <property type="entry name" value="BIOTINYL_LIPOYL"/>
    <property type="match status" value="1"/>
</dbReference>
<evidence type="ECO:0000313" key="3">
    <source>
        <dbReference type="EMBL" id="GGM04925.1"/>
    </source>
</evidence>
<evidence type="ECO:0000259" key="2">
    <source>
        <dbReference type="PROSITE" id="PS50968"/>
    </source>
</evidence>
<protein>
    <recommendedName>
        <fullName evidence="2">Lipoyl-binding domain-containing protein</fullName>
    </recommendedName>
</protein>
<gene>
    <name evidence="3" type="ORF">GCM10011534_28390</name>
</gene>
<dbReference type="InterPro" id="IPR050709">
    <property type="entry name" value="Biotin_Carboxyl_Carrier/Decarb"/>
</dbReference>
<organism evidence="3 4">
    <name type="scientific">Pseudooceanicola nanhaiensis</name>
    <dbReference type="NCBI Taxonomy" id="375761"/>
    <lineage>
        <taxon>Bacteria</taxon>
        <taxon>Pseudomonadati</taxon>
        <taxon>Pseudomonadota</taxon>
        <taxon>Alphaproteobacteria</taxon>
        <taxon>Rhodobacterales</taxon>
        <taxon>Paracoccaceae</taxon>
        <taxon>Pseudooceanicola</taxon>
    </lineage>
</organism>
<keyword evidence="1" id="KW-0092">Biotin</keyword>
<dbReference type="InterPro" id="IPR000089">
    <property type="entry name" value="Biotin_lipoyl"/>
</dbReference>